<dbReference type="CDD" id="cd00397">
    <property type="entry name" value="DNA_BRE_C"/>
    <property type="match status" value="1"/>
</dbReference>
<gene>
    <name evidence="5" type="primary">xerD_4</name>
    <name evidence="5" type="ORF">LYSIN_01985</name>
</gene>
<organism evidence="5 6">
    <name type="scientific">Lysinibacillus sphaericus</name>
    <name type="common">Bacillus sphaericus</name>
    <dbReference type="NCBI Taxonomy" id="1421"/>
    <lineage>
        <taxon>Bacteria</taxon>
        <taxon>Bacillati</taxon>
        <taxon>Bacillota</taxon>
        <taxon>Bacilli</taxon>
        <taxon>Bacillales</taxon>
        <taxon>Bacillaceae</taxon>
        <taxon>Lysinibacillus</taxon>
    </lineage>
</organism>
<dbReference type="AlphaFoldDB" id="A0A2S5D2D3"/>
<evidence type="ECO:0000313" key="6">
    <source>
        <dbReference type="Proteomes" id="UP000237319"/>
    </source>
</evidence>
<dbReference type="Proteomes" id="UP000237319">
    <property type="component" value="Unassembled WGS sequence"/>
</dbReference>
<dbReference type="InterPro" id="IPR050090">
    <property type="entry name" value="Tyrosine_recombinase_XerCD"/>
</dbReference>
<dbReference type="PROSITE" id="PS51898">
    <property type="entry name" value="TYR_RECOMBINASE"/>
    <property type="match status" value="1"/>
</dbReference>
<keyword evidence="6" id="KW-1185">Reference proteome</keyword>
<comment type="caution">
    <text evidence="5">The sequence shown here is derived from an EMBL/GenBank/DDBJ whole genome shotgun (WGS) entry which is preliminary data.</text>
</comment>
<dbReference type="GO" id="GO:0006310">
    <property type="term" value="P:DNA recombination"/>
    <property type="evidence" value="ECO:0007669"/>
    <property type="project" value="UniProtKB-KW"/>
</dbReference>
<evidence type="ECO:0000256" key="3">
    <source>
        <dbReference type="ARBA" id="ARBA00023172"/>
    </source>
</evidence>
<evidence type="ECO:0000313" key="5">
    <source>
        <dbReference type="EMBL" id="POZ57201.1"/>
    </source>
</evidence>
<name>A0A2S5D2D3_LYSSH</name>
<dbReference type="InterPro" id="IPR013762">
    <property type="entry name" value="Integrase-like_cat_sf"/>
</dbReference>
<feature type="domain" description="Tyr recombinase" evidence="4">
    <location>
        <begin position="138"/>
        <end position="330"/>
    </location>
</feature>
<evidence type="ECO:0000256" key="2">
    <source>
        <dbReference type="ARBA" id="ARBA00023125"/>
    </source>
</evidence>
<protein>
    <submittedName>
        <fullName evidence="5">Tyrosine recombinase XerD</fullName>
    </submittedName>
</protein>
<evidence type="ECO:0000256" key="1">
    <source>
        <dbReference type="ARBA" id="ARBA00008857"/>
    </source>
</evidence>
<dbReference type="GO" id="GO:0015074">
    <property type="term" value="P:DNA integration"/>
    <property type="evidence" value="ECO:0007669"/>
    <property type="project" value="InterPro"/>
</dbReference>
<keyword evidence="2" id="KW-0238">DNA-binding</keyword>
<reference evidence="5 6" key="1">
    <citation type="submission" date="2017-11" db="EMBL/GenBank/DDBJ databases">
        <title>Genome sequence of Lysinibacillus sphaericus, a lignin-degrading bacteria isolated from municipal solid waste soil.</title>
        <authorList>
            <person name="Persinoti G.F."/>
            <person name="Paixao D.A."/>
            <person name="Bugg T.D."/>
            <person name="Squina F.M."/>
        </authorList>
    </citation>
    <scope>NUCLEOTIDE SEQUENCE [LARGE SCALE GENOMIC DNA]</scope>
    <source>
        <strain evidence="5 6">A1</strain>
    </source>
</reference>
<comment type="similarity">
    <text evidence="1">Belongs to the 'phage' integrase family.</text>
</comment>
<dbReference type="PANTHER" id="PTHR30349">
    <property type="entry name" value="PHAGE INTEGRASE-RELATED"/>
    <property type="match status" value="1"/>
</dbReference>
<proteinExistence type="inferred from homology"/>
<dbReference type="Gene3D" id="1.10.443.10">
    <property type="entry name" value="Intergrase catalytic core"/>
    <property type="match status" value="1"/>
</dbReference>
<keyword evidence="3" id="KW-0233">DNA recombination</keyword>
<dbReference type="InterPro" id="IPR011010">
    <property type="entry name" value="DNA_brk_join_enz"/>
</dbReference>
<dbReference type="EMBL" id="PGLV01000001">
    <property type="protein sequence ID" value="POZ57201.1"/>
    <property type="molecule type" value="Genomic_DNA"/>
</dbReference>
<dbReference type="InterPro" id="IPR002104">
    <property type="entry name" value="Integrase_catalytic"/>
</dbReference>
<dbReference type="RefSeq" id="WP_258041068.1">
    <property type="nucleotide sequence ID" value="NZ_PGLV01000001.1"/>
</dbReference>
<evidence type="ECO:0000259" key="4">
    <source>
        <dbReference type="PROSITE" id="PS51898"/>
    </source>
</evidence>
<dbReference type="PANTHER" id="PTHR30349:SF41">
    <property type="entry name" value="INTEGRASE_RECOMBINASE PROTEIN MJ0367-RELATED"/>
    <property type="match status" value="1"/>
</dbReference>
<accession>A0A2S5D2D3</accession>
<dbReference type="SUPFAM" id="SSF56349">
    <property type="entry name" value="DNA breaking-rejoining enzymes"/>
    <property type="match status" value="1"/>
</dbReference>
<dbReference type="Pfam" id="PF00589">
    <property type="entry name" value="Phage_integrase"/>
    <property type="match status" value="1"/>
</dbReference>
<sequence length="332" mass="38248">MSFNKVDSNVDLSLFDINSRRKSADKFGFDEESNTRNIKVNHAMKIVNQQWKLLGLRPRTIDSYNYNFSKFVEVTNVVYLHEINNDKIYEYLSSFKDVRDTTLKGRLKQISAVLARFYDNGWLASVFWKSIKIKVDTPLKEAATEKELSLLISLLDKSTFSGFRDSIAILLLYKTGIRIKSLGLLREKNIDFESKTLILPGEIMKSHRTLMLPLDDDICALLKELISVNNDIRKEHRQKNDYIFVSNVGIPISNSVSPSNLISKNLWMYSKRWGLKNVNPHSIRRLYGQNLLKRGADVNLISHAYGHSDLSTTSRYLGLDTSTVVRNLRDYL</sequence>
<dbReference type="GO" id="GO:0003677">
    <property type="term" value="F:DNA binding"/>
    <property type="evidence" value="ECO:0007669"/>
    <property type="project" value="UniProtKB-KW"/>
</dbReference>